<gene>
    <name evidence="1" type="ORF">SAMN05660706_1476</name>
</gene>
<dbReference type="STRING" id="39060.SAMN05660706_1476"/>
<accession>A0A1I6EIN6</accession>
<dbReference type="RefSeq" id="WP_165608424.1">
    <property type="nucleotide sequence ID" value="NZ_FOYM01000047.1"/>
</dbReference>
<evidence type="ECO:0000313" key="2">
    <source>
        <dbReference type="Proteomes" id="UP000199584"/>
    </source>
</evidence>
<dbReference type="EMBL" id="FOYM01000047">
    <property type="protein sequence ID" value="SFR17421.1"/>
    <property type="molecule type" value="Genomic_DNA"/>
</dbReference>
<keyword evidence="2" id="KW-1185">Reference proteome</keyword>
<dbReference type="AlphaFoldDB" id="A0A1I6EIN6"/>
<name>A0A1I6EIN6_9FIRM</name>
<sequence length="46" mass="5223">MSESERKFHEETTVITPGKQIKSKQTKIGKKKAKTTVFNDAETNNI</sequence>
<evidence type="ECO:0000313" key="1">
    <source>
        <dbReference type="EMBL" id="SFR17421.1"/>
    </source>
</evidence>
<dbReference type="Proteomes" id="UP000199584">
    <property type="component" value="Unassembled WGS sequence"/>
</dbReference>
<reference evidence="2" key="1">
    <citation type="submission" date="2016-10" db="EMBL/GenBank/DDBJ databases">
        <authorList>
            <person name="Varghese N."/>
            <person name="Submissions S."/>
        </authorList>
    </citation>
    <scope>NUCLEOTIDE SEQUENCE [LARGE SCALE GENOMIC DNA]</scope>
    <source>
        <strain evidence="2">DSM 3669</strain>
    </source>
</reference>
<organism evidence="1 2">
    <name type="scientific">Desulfoscipio geothermicus DSM 3669</name>
    <dbReference type="NCBI Taxonomy" id="1121426"/>
    <lineage>
        <taxon>Bacteria</taxon>
        <taxon>Bacillati</taxon>
        <taxon>Bacillota</taxon>
        <taxon>Clostridia</taxon>
        <taxon>Eubacteriales</taxon>
        <taxon>Desulfallaceae</taxon>
        <taxon>Desulfoscipio</taxon>
    </lineage>
</organism>
<proteinExistence type="predicted"/>
<protein>
    <submittedName>
        <fullName evidence="1">Uncharacterized protein</fullName>
    </submittedName>
</protein>